<sequence>MSGVVSELEKLNLETAPVGDAVAVAAEEAQGTGENKTKLPPANKRTGGKKMSHKTLSQFGEGRKVLAVASQSAVKQVAGSIAHTSRESDPPVLSAVGPASVNQAIKAVAVARSYLEEDLIDLVVQVERGQPGGDIKDLILLNLKKVKLRVQPNVEYQNLKSAGKSGTSSLAGAIAKNIRESKPVKITAVGQNPVFRAVDAVCFARKYLADDGLDLEFQPEFTQITFDSGTQANAIQLTVISHKI</sequence>
<name>A0A7S2RVG6_9STRA</name>
<protein>
    <recommendedName>
        <fullName evidence="3">Stage V sporulation protein S</fullName>
    </recommendedName>
</protein>
<organism evidence="2">
    <name type="scientific">Mucochytrium quahogii</name>
    <dbReference type="NCBI Taxonomy" id="96639"/>
    <lineage>
        <taxon>Eukaryota</taxon>
        <taxon>Sar</taxon>
        <taxon>Stramenopiles</taxon>
        <taxon>Bigyra</taxon>
        <taxon>Labyrinthulomycetes</taxon>
        <taxon>Thraustochytrida</taxon>
        <taxon>Thraustochytriidae</taxon>
        <taxon>Mucochytrium</taxon>
    </lineage>
</organism>
<dbReference type="InterPro" id="IPR036882">
    <property type="entry name" value="Alba-like_dom_sf"/>
</dbReference>
<dbReference type="AlphaFoldDB" id="A0A7S2RVG6"/>
<dbReference type="EMBL" id="HBHK01011920">
    <property type="protein sequence ID" value="CAD9681959.1"/>
    <property type="molecule type" value="Transcribed_RNA"/>
</dbReference>
<dbReference type="PANTHER" id="PTHR35331">
    <property type="entry name" value="STAGE V SPORULATION PROTEIN S"/>
    <property type="match status" value="1"/>
</dbReference>
<dbReference type="GO" id="GO:0003676">
    <property type="term" value="F:nucleic acid binding"/>
    <property type="evidence" value="ECO:0007669"/>
    <property type="project" value="InterPro"/>
</dbReference>
<dbReference type="PANTHER" id="PTHR35331:SF1">
    <property type="entry name" value="STAGE V SPORULATION PROTEIN S"/>
    <property type="match status" value="1"/>
</dbReference>
<dbReference type="Gene3D" id="3.30.110.20">
    <property type="entry name" value="Alba-like domain"/>
    <property type="match status" value="2"/>
</dbReference>
<reference evidence="2" key="1">
    <citation type="submission" date="2021-01" db="EMBL/GenBank/DDBJ databases">
        <authorList>
            <person name="Corre E."/>
            <person name="Pelletier E."/>
            <person name="Niang G."/>
            <person name="Scheremetjew M."/>
            <person name="Finn R."/>
            <person name="Kale V."/>
            <person name="Holt S."/>
            <person name="Cochrane G."/>
            <person name="Meng A."/>
            <person name="Brown T."/>
            <person name="Cohen L."/>
        </authorList>
    </citation>
    <scope>NUCLEOTIDE SEQUENCE</scope>
    <source>
        <strain evidence="2">NY070348D</strain>
    </source>
</reference>
<dbReference type="InterPro" id="IPR007347">
    <property type="entry name" value="SpoVS"/>
</dbReference>
<evidence type="ECO:0008006" key="3">
    <source>
        <dbReference type="Google" id="ProtNLM"/>
    </source>
</evidence>
<dbReference type="Pfam" id="PF04232">
    <property type="entry name" value="SpoVS"/>
    <property type="match status" value="2"/>
</dbReference>
<feature type="region of interest" description="Disordered" evidence="1">
    <location>
        <begin position="27"/>
        <end position="52"/>
    </location>
</feature>
<evidence type="ECO:0000256" key="1">
    <source>
        <dbReference type="SAM" id="MobiDB-lite"/>
    </source>
</evidence>
<accession>A0A7S2RVG6</accession>
<gene>
    <name evidence="2" type="ORF">QSP1433_LOCUS7502</name>
</gene>
<proteinExistence type="predicted"/>
<evidence type="ECO:0000313" key="2">
    <source>
        <dbReference type="EMBL" id="CAD9681959.1"/>
    </source>
</evidence>